<evidence type="ECO:0000256" key="1">
    <source>
        <dbReference type="SAM" id="MobiDB-lite"/>
    </source>
</evidence>
<dbReference type="Proteomes" id="UP000823388">
    <property type="component" value="Chromosome 7K"/>
</dbReference>
<name>A0A8T0Q7K1_PANVG</name>
<organism evidence="2 3">
    <name type="scientific">Panicum virgatum</name>
    <name type="common">Blackwell switchgrass</name>
    <dbReference type="NCBI Taxonomy" id="38727"/>
    <lineage>
        <taxon>Eukaryota</taxon>
        <taxon>Viridiplantae</taxon>
        <taxon>Streptophyta</taxon>
        <taxon>Embryophyta</taxon>
        <taxon>Tracheophyta</taxon>
        <taxon>Spermatophyta</taxon>
        <taxon>Magnoliopsida</taxon>
        <taxon>Liliopsida</taxon>
        <taxon>Poales</taxon>
        <taxon>Poaceae</taxon>
        <taxon>PACMAD clade</taxon>
        <taxon>Panicoideae</taxon>
        <taxon>Panicodae</taxon>
        <taxon>Paniceae</taxon>
        <taxon>Panicinae</taxon>
        <taxon>Panicum</taxon>
        <taxon>Panicum sect. Hiantes</taxon>
    </lineage>
</organism>
<gene>
    <name evidence="2" type="ORF">PVAP13_7KG077027</name>
</gene>
<evidence type="ECO:0000313" key="2">
    <source>
        <dbReference type="EMBL" id="KAG2570877.1"/>
    </source>
</evidence>
<comment type="caution">
    <text evidence="2">The sequence shown here is derived from an EMBL/GenBank/DDBJ whole genome shotgun (WGS) entry which is preliminary data.</text>
</comment>
<keyword evidence="3" id="KW-1185">Reference proteome</keyword>
<dbReference type="AlphaFoldDB" id="A0A8T0Q7K1"/>
<dbReference type="EMBL" id="CM029049">
    <property type="protein sequence ID" value="KAG2570877.1"/>
    <property type="molecule type" value="Genomic_DNA"/>
</dbReference>
<protein>
    <submittedName>
        <fullName evidence="2">Uncharacterized protein</fullName>
    </submittedName>
</protein>
<proteinExistence type="predicted"/>
<sequence length="68" mass="7667">MEPSDPVPAQSVDVQRGSPQVHLSSMDTGQWLVDRMPSNPKKMAFISTQERFEVPLRPELWSSVFSPP</sequence>
<evidence type="ECO:0000313" key="3">
    <source>
        <dbReference type="Proteomes" id="UP000823388"/>
    </source>
</evidence>
<reference evidence="2" key="1">
    <citation type="submission" date="2020-05" db="EMBL/GenBank/DDBJ databases">
        <title>WGS assembly of Panicum virgatum.</title>
        <authorList>
            <person name="Lovell J.T."/>
            <person name="Jenkins J."/>
            <person name="Shu S."/>
            <person name="Juenger T.E."/>
            <person name="Schmutz J."/>
        </authorList>
    </citation>
    <scope>NUCLEOTIDE SEQUENCE</scope>
    <source>
        <strain evidence="2">AP13</strain>
    </source>
</reference>
<feature type="region of interest" description="Disordered" evidence="1">
    <location>
        <begin position="1"/>
        <end position="23"/>
    </location>
</feature>
<accession>A0A8T0Q7K1</accession>